<organism evidence="1 2">
    <name type="scientific">Prunus yedoensis var. nudiflora</name>
    <dbReference type="NCBI Taxonomy" id="2094558"/>
    <lineage>
        <taxon>Eukaryota</taxon>
        <taxon>Viridiplantae</taxon>
        <taxon>Streptophyta</taxon>
        <taxon>Embryophyta</taxon>
        <taxon>Tracheophyta</taxon>
        <taxon>Spermatophyta</taxon>
        <taxon>Magnoliopsida</taxon>
        <taxon>eudicotyledons</taxon>
        <taxon>Gunneridae</taxon>
        <taxon>Pentapetalae</taxon>
        <taxon>rosids</taxon>
        <taxon>fabids</taxon>
        <taxon>Rosales</taxon>
        <taxon>Rosaceae</taxon>
        <taxon>Amygdaloideae</taxon>
        <taxon>Amygdaleae</taxon>
        <taxon>Prunus</taxon>
    </lineage>
</organism>
<evidence type="ECO:0000313" key="1">
    <source>
        <dbReference type="EMBL" id="PQQ17365.1"/>
    </source>
</evidence>
<name>A0A314ZBF0_PRUYE</name>
<proteinExistence type="predicted"/>
<dbReference type="EMBL" id="PJQY01000153">
    <property type="protein sequence ID" value="PQQ17365.1"/>
    <property type="molecule type" value="Genomic_DNA"/>
</dbReference>
<protein>
    <submittedName>
        <fullName evidence="1">Uncharacterized protein</fullName>
    </submittedName>
</protein>
<evidence type="ECO:0000313" key="2">
    <source>
        <dbReference type="Proteomes" id="UP000250321"/>
    </source>
</evidence>
<dbReference type="Proteomes" id="UP000250321">
    <property type="component" value="Unassembled WGS sequence"/>
</dbReference>
<dbReference type="AlphaFoldDB" id="A0A314ZBF0"/>
<accession>A0A314ZBF0</accession>
<comment type="caution">
    <text evidence="1">The sequence shown here is derived from an EMBL/GenBank/DDBJ whole genome shotgun (WGS) entry which is preliminary data.</text>
</comment>
<reference evidence="1 2" key="1">
    <citation type="submission" date="2018-02" db="EMBL/GenBank/DDBJ databases">
        <title>Draft genome of wild Prunus yedoensis var. nudiflora.</title>
        <authorList>
            <person name="Baek S."/>
            <person name="Kim J.-H."/>
            <person name="Choi K."/>
            <person name="Kim G.-B."/>
            <person name="Cho A."/>
            <person name="Jang H."/>
            <person name="Shin C.-H."/>
            <person name="Yu H.-J."/>
            <person name="Mun J.-H."/>
        </authorList>
    </citation>
    <scope>NUCLEOTIDE SEQUENCE [LARGE SCALE GENOMIC DNA]</scope>
    <source>
        <strain evidence="2">cv. Jeju island</strain>
        <tissue evidence="1">Leaf</tissue>
    </source>
</reference>
<sequence length="68" mass="7748">MVKDITRDVCHCFVCLFSTRLKDHQKKQEDDQVFGTTMLRNSQKGLQITTTSIHTSDTRCIARGACDN</sequence>
<gene>
    <name evidence="1" type="ORF">Pyn_06697</name>
</gene>
<keyword evidence="2" id="KW-1185">Reference proteome</keyword>